<accession>A0AAN9IP95</accession>
<sequence length="81" mass="9250">MSKNNLLSDLEMYDSKEAFLLKSCTVTLLHRSELDLEQESSVCLQGRDMVRFYRETSNLGHAVVKPVFMASLIAWCSAFFP</sequence>
<dbReference type="AlphaFoldDB" id="A0AAN9IP95"/>
<protein>
    <submittedName>
        <fullName evidence="1">Uncharacterized protein</fullName>
    </submittedName>
</protein>
<dbReference type="EMBL" id="JAYWIO010000002">
    <property type="protein sequence ID" value="KAK7283569.1"/>
    <property type="molecule type" value="Genomic_DNA"/>
</dbReference>
<organism evidence="1 2">
    <name type="scientific">Crotalaria pallida</name>
    <name type="common">Smooth rattlebox</name>
    <name type="synonym">Crotalaria striata</name>
    <dbReference type="NCBI Taxonomy" id="3830"/>
    <lineage>
        <taxon>Eukaryota</taxon>
        <taxon>Viridiplantae</taxon>
        <taxon>Streptophyta</taxon>
        <taxon>Embryophyta</taxon>
        <taxon>Tracheophyta</taxon>
        <taxon>Spermatophyta</taxon>
        <taxon>Magnoliopsida</taxon>
        <taxon>eudicotyledons</taxon>
        <taxon>Gunneridae</taxon>
        <taxon>Pentapetalae</taxon>
        <taxon>rosids</taxon>
        <taxon>fabids</taxon>
        <taxon>Fabales</taxon>
        <taxon>Fabaceae</taxon>
        <taxon>Papilionoideae</taxon>
        <taxon>50 kb inversion clade</taxon>
        <taxon>genistoids sensu lato</taxon>
        <taxon>core genistoids</taxon>
        <taxon>Crotalarieae</taxon>
        <taxon>Crotalaria</taxon>
    </lineage>
</organism>
<dbReference type="Proteomes" id="UP001372338">
    <property type="component" value="Unassembled WGS sequence"/>
</dbReference>
<reference evidence="1 2" key="1">
    <citation type="submission" date="2024-01" db="EMBL/GenBank/DDBJ databases">
        <title>The genomes of 5 underutilized Papilionoideae crops provide insights into root nodulation and disease resistanc.</title>
        <authorList>
            <person name="Yuan L."/>
        </authorList>
    </citation>
    <scope>NUCLEOTIDE SEQUENCE [LARGE SCALE GENOMIC DNA]</scope>
    <source>
        <strain evidence="1">ZHUSHIDOU_FW_LH</strain>
        <tissue evidence="1">Leaf</tissue>
    </source>
</reference>
<name>A0AAN9IP95_CROPI</name>
<comment type="caution">
    <text evidence="1">The sequence shown here is derived from an EMBL/GenBank/DDBJ whole genome shotgun (WGS) entry which is preliminary data.</text>
</comment>
<keyword evidence="2" id="KW-1185">Reference proteome</keyword>
<gene>
    <name evidence="1" type="ORF">RIF29_13168</name>
</gene>
<evidence type="ECO:0000313" key="2">
    <source>
        <dbReference type="Proteomes" id="UP001372338"/>
    </source>
</evidence>
<evidence type="ECO:0000313" key="1">
    <source>
        <dbReference type="EMBL" id="KAK7283569.1"/>
    </source>
</evidence>
<proteinExistence type="predicted"/>